<dbReference type="EMBL" id="AJIL01000049">
    <property type="protein sequence ID" value="KNE99149.1"/>
    <property type="molecule type" value="Genomic_DNA"/>
</dbReference>
<protein>
    <submittedName>
        <fullName evidence="2">Uncharacterized protein</fullName>
    </submittedName>
</protein>
<dbReference type="Proteomes" id="UP000054564">
    <property type="component" value="Unassembled WGS sequence"/>
</dbReference>
<organism evidence="2 3">
    <name type="scientific">Puccinia striiformis f. sp. tritici PST-78</name>
    <dbReference type="NCBI Taxonomy" id="1165861"/>
    <lineage>
        <taxon>Eukaryota</taxon>
        <taxon>Fungi</taxon>
        <taxon>Dikarya</taxon>
        <taxon>Basidiomycota</taxon>
        <taxon>Pucciniomycotina</taxon>
        <taxon>Pucciniomycetes</taxon>
        <taxon>Pucciniales</taxon>
        <taxon>Pucciniaceae</taxon>
        <taxon>Puccinia</taxon>
    </lineage>
</organism>
<evidence type="ECO:0000313" key="3">
    <source>
        <dbReference type="Proteomes" id="UP000054564"/>
    </source>
</evidence>
<name>A0A0L0VJH4_9BASI</name>
<accession>A0A0L0VJH4</accession>
<evidence type="ECO:0000313" key="2">
    <source>
        <dbReference type="EMBL" id="KNE99149.1"/>
    </source>
</evidence>
<evidence type="ECO:0000256" key="1">
    <source>
        <dbReference type="SAM" id="MobiDB-lite"/>
    </source>
</evidence>
<sequence>MASHRPVEHGIAQARPKWHQSVNDPDAMSDNMYRVVCPIWRRQMFDSTSDRLNGIQWSIPMPCRTIPTDSDRSRFLVLSGATSITMRHTAQQQAATEGSTMTHWRKMSQASSAPIFKP</sequence>
<feature type="region of interest" description="Disordered" evidence="1">
    <location>
        <begin position="93"/>
        <end position="118"/>
    </location>
</feature>
<dbReference type="AlphaFoldDB" id="A0A0L0VJH4"/>
<gene>
    <name evidence="2" type="ORF">PSTG_07626</name>
</gene>
<feature type="region of interest" description="Disordered" evidence="1">
    <location>
        <begin position="1"/>
        <end position="25"/>
    </location>
</feature>
<proteinExistence type="predicted"/>
<feature type="compositionally biased region" description="Polar residues" evidence="1">
    <location>
        <begin position="93"/>
        <end position="112"/>
    </location>
</feature>
<comment type="caution">
    <text evidence="2">The sequence shown here is derived from an EMBL/GenBank/DDBJ whole genome shotgun (WGS) entry which is preliminary data.</text>
</comment>
<reference evidence="3" key="1">
    <citation type="submission" date="2014-03" db="EMBL/GenBank/DDBJ databases">
        <title>The Genome Sequence of Puccinia striiformis f. sp. tritici PST-78.</title>
        <authorList>
            <consortium name="The Broad Institute Genome Sequencing Platform"/>
            <person name="Cuomo C."/>
            <person name="Hulbert S."/>
            <person name="Chen X."/>
            <person name="Walker B."/>
            <person name="Young S.K."/>
            <person name="Zeng Q."/>
            <person name="Gargeya S."/>
            <person name="Fitzgerald M."/>
            <person name="Haas B."/>
            <person name="Abouelleil A."/>
            <person name="Alvarado L."/>
            <person name="Arachchi H.M."/>
            <person name="Berlin A.M."/>
            <person name="Chapman S.B."/>
            <person name="Goldberg J."/>
            <person name="Griggs A."/>
            <person name="Gujja S."/>
            <person name="Hansen M."/>
            <person name="Howarth C."/>
            <person name="Imamovic A."/>
            <person name="Larimer J."/>
            <person name="McCowan C."/>
            <person name="Montmayeur A."/>
            <person name="Murphy C."/>
            <person name="Neiman D."/>
            <person name="Pearson M."/>
            <person name="Priest M."/>
            <person name="Roberts A."/>
            <person name="Saif S."/>
            <person name="Shea T."/>
            <person name="Sisk P."/>
            <person name="Sykes S."/>
            <person name="Wortman J."/>
            <person name="Nusbaum C."/>
            <person name="Birren B."/>
        </authorList>
    </citation>
    <scope>NUCLEOTIDE SEQUENCE [LARGE SCALE GENOMIC DNA]</scope>
    <source>
        <strain evidence="3">race PST-78</strain>
    </source>
</reference>
<keyword evidence="3" id="KW-1185">Reference proteome</keyword>